<feature type="compositionally biased region" description="Basic and acidic residues" evidence="1">
    <location>
        <begin position="8"/>
        <end position="18"/>
    </location>
</feature>
<keyword evidence="3" id="KW-1185">Reference proteome</keyword>
<gene>
    <name evidence="2" type="ORF">NBR_LOCUS9156</name>
</gene>
<dbReference type="WBParaSite" id="NBR_0000915501-mRNA-1">
    <property type="protein sequence ID" value="NBR_0000915501-mRNA-1"/>
    <property type="gene ID" value="NBR_0000915501"/>
</dbReference>
<dbReference type="Proteomes" id="UP000271162">
    <property type="component" value="Unassembled WGS sequence"/>
</dbReference>
<evidence type="ECO:0000256" key="1">
    <source>
        <dbReference type="SAM" id="MobiDB-lite"/>
    </source>
</evidence>
<dbReference type="EMBL" id="UYSL01020100">
    <property type="protein sequence ID" value="VDL72745.1"/>
    <property type="molecule type" value="Genomic_DNA"/>
</dbReference>
<evidence type="ECO:0000313" key="3">
    <source>
        <dbReference type="Proteomes" id="UP000271162"/>
    </source>
</evidence>
<evidence type="ECO:0000313" key="2">
    <source>
        <dbReference type="EMBL" id="VDL72745.1"/>
    </source>
</evidence>
<feature type="region of interest" description="Disordered" evidence="1">
    <location>
        <begin position="1"/>
        <end position="62"/>
    </location>
</feature>
<proteinExistence type="predicted"/>
<dbReference type="AlphaFoldDB" id="A0A0N4Y0R5"/>
<reference evidence="2 3" key="2">
    <citation type="submission" date="2018-11" db="EMBL/GenBank/DDBJ databases">
        <authorList>
            <consortium name="Pathogen Informatics"/>
        </authorList>
    </citation>
    <scope>NUCLEOTIDE SEQUENCE [LARGE SCALE GENOMIC DNA]</scope>
</reference>
<name>A0A0N4Y0R5_NIPBR</name>
<reference evidence="4" key="1">
    <citation type="submission" date="2017-02" db="UniProtKB">
        <authorList>
            <consortium name="WormBaseParasite"/>
        </authorList>
    </citation>
    <scope>IDENTIFICATION</scope>
</reference>
<evidence type="ECO:0000313" key="4">
    <source>
        <dbReference type="WBParaSite" id="NBR_0000915501-mRNA-1"/>
    </source>
</evidence>
<protein>
    <submittedName>
        <fullName evidence="4">Sad1 and UNC84 domain containing 1</fullName>
    </submittedName>
</protein>
<accession>A0A0N4Y0R5</accession>
<organism evidence="4">
    <name type="scientific">Nippostrongylus brasiliensis</name>
    <name type="common">Rat hookworm</name>
    <dbReference type="NCBI Taxonomy" id="27835"/>
    <lineage>
        <taxon>Eukaryota</taxon>
        <taxon>Metazoa</taxon>
        <taxon>Ecdysozoa</taxon>
        <taxon>Nematoda</taxon>
        <taxon>Chromadorea</taxon>
        <taxon>Rhabditida</taxon>
        <taxon>Rhabditina</taxon>
        <taxon>Rhabditomorpha</taxon>
        <taxon>Strongyloidea</taxon>
        <taxon>Heligmosomidae</taxon>
        <taxon>Nippostrongylus</taxon>
    </lineage>
</organism>
<sequence>MPPVQRCFSERRESDSSHSHSSHSVQDNLQYSKHKILEKSRQKARSARKVEEDSSAAMQPVDEYVSTGEEAEALSSVYEKGISTCLTAFASVIFHVWTPRGFCSNFFFSKTVEGTFMQIA</sequence>